<feature type="chain" id="PRO_5002739498" description="Amidase domain-containing protein" evidence="1">
    <location>
        <begin position="23"/>
        <end position="460"/>
    </location>
</feature>
<feature type="signal peptide" evidence="1">
    <location>
        <begin position="1"/>
        <end position="22"/>
    </location>
</feature>
<dbReference type="Gene3D" id="1.10.3670.10">
    <property type="entry name" value="Putative xylanase like domain"/>
    <property type="match status" value="1"/>
</dbReference>
<dbReference type="InterPro" id="IPR010846">
    <property type="entry name" value="AmiA-like"/>
</dbReference>
<gene>
    <name evidence="2" type="ordered locus">CBUD_0460</name>
</gene>
<keyword evidence="1" id="KW-0732">Signal</keyword>
<sequence length="460" mass="52260">MKKMLLFLSLIAIALLITAWRASSKKVPGDDVLVPGYTSKTLNAKVNGSPLKRVNPYFTVIPYDYYQVTHTARTEVAELIKKLQNVNNLNTLVKKAGNYFKNRPYNAEGAEGEGDWCTLTQRGCAHIQQDPLYRTDQFDCQTWVQTALALINARNINDYEKNILAIEYGAAHTDSIRYYNRNNFISSDFNPVNQASGLLKDVTNKGVFSSYARKTSALINRQKWFAYQAKPNLIGENVRVIRNADGLVMYHRLKNKYPAPFHVFSPETVTIAYVPKETFVKKSVDSKGTVRYQPNLKLINQIPTPSVIEIVRDVKQWTMNEKNIKDVIGSELNVSHLGLLYRDRFPYGSTIFQKITCSKDKAGNKVCSVTPQICRKKTGCIETLFLHATEAYPDGYYYYQDAQSHYQCTAKKPAGGTPYTTCNRLLALPLGDYLVNYQYDHYVYLENPAILGINIEKILN</sequence>
<reference evidence="2 3" key="1">
    <citation type="journal article" date="2009" name="Infect. Immun.">
        <title>Comparative genomics reveal extensive transposon-mediated genomic plasticity and diversity among potential effector proteins within the genus Coxiella.</title>
        <authorList>
            <person name="Beare P.A."/>
            <person name="Unsworth N."/>
            <person name="Andoh M."/>
            <person name="Voth D.E."/>
            <person name="Omsland A."/>
            <person name="Gilk S.D."/>
            <person name="Williams K.P."/>
            <person name="Sobral B.W."/>
            <person name="Kupko J.J.III."/>
            <person name="Porcella S.F."/>
            <person name="Samuel J.E."/>
            <person name="Heinzen R.A."/>
        </authorList>
    </citation>
    <scope>NUCLEOTIDE SEQUENCE [LARGE SCALE GENOMIC DNA]</scope>
    <source>
        <strain evidence="2 3">Dugway 5J108-111</strain>
    </source>
</reference>
<dbReference type="AlphaFoldDB" id="A9KF79"/>
<dbReference type="Proteomes" id="UP000008555">
    <property type="component" value="Chromosome"/>
</dbReference>
<accession>A9KF79</accession>
<proteinExistence type="predicted"/>
<dbReference type="HOGENOM" id="CLU_594119_0_0_6"/>
<dbReference type="KEGG" id="cbd:CBUD_0460"/>
<dbReference type="SUPFAM" id="SSF54001">
    <property type="entry name" value="Cysteine proteinases"/>
    <property type="match status" value="1"/>
</dbReference>
<evidence type="ECO:0000313" key="2">
    <source>
        <dbReference type="EMBL" id="ABS76703.1"/>
    </source>
</evidence>
<dbReference type="Gene3D" id="2.30.260.10">
    <property type="entry name" value="putative xylanase like domain"/>
    <property type="match status" value="1"/>
</dbReference>
<evidence type="ECO:0000313" key="3">
    <source>
        <dbReference type="Proteomes" id="UP000008555"/>
    </source>
</evidence>
<evidence type="ECO:0008006" key="4">
    <source>
        <dbReference type="Google" id="ProtNLM"/>
    </source>
</evidence>
<organism evidence="2 3">
    <name type="scientific">Coxiella burnetii (strain Dugway 5J108-111)</name>
    <dbReference type="NCBI Taxonomy" id="434922"/>
    <lineage>
        <taxon>Bacteria</taxon>
        <taxon>Pseudomonadati</taxon>
        <taxon>Pseudomonadota</taxon>
        <taxon>Gammaproteobacteria</taxon>
        <taxon>Legionellales</taxon>
        <taxon>Coxiellaceae</taxon>
        <taxon>Coxiella</taxon>
    </lineage>
</organism>
<dbReference type="EMBL" id="CP000733">
    <property type="protein sequence ID" value="ABS76703.1"/>
    <property type="molecule type" value="Genomic_DNA"/>
</dbReference>
<dbReference type="Pfam" id="PF07313">
    <property type="entry name" value="AmiA-like"/>
    <property type="match status" value="1"/>
</dbReference>
<dbReference type="Gene3D" id="1.10.287.520">
    <property type="entry name" value="Helix hairpin bin"/>
    <property type="match status" value="1"/>
</dbReference>
<dbReference type="RefSeq" id="WP_011996584.1">
    <property type="nucleotide sequence ID" value="NC_009727.1"/>
</dbReference>
<protein>
    <recommendedName>
        <fullName evidence="4">Amidase domain-containing protein</fullName>
    </recommendedName>
</protein>
<name>A9KF79_COXBN</name>
<dbReference type="InterPro" id="IPR038765">
    <property type="entry name" value="Papain-like_cys_pep_sf"/>
</dbReference>
<evidence type="ECO:0000256" key="1">
    <source>
        <dbReference type="SAM" id="SignalP"/>
    </source>
</evidence>